<evidence type="ECO:0000256" key="14">
    <source>
        <dbReference type="SAM" id="MobiDB-lite"/>
    </source>
</evidence>
<evidence type="ECO:0000256" key="7">
    <source>
        <dbReference type="ARBA" id="ARBA00022787"/>
    </source>
</evidence>
<evidence type="ECO:0000256" key="5">
    <source>
        <dbReference type="ARBA" id="ARBA00019863"/>
    </source>
</evidence>
<evidence type="ECO:0000256" key="13">
    <source>
        <dbReference type="SAM" id="Coils"/>
    </source>
</evidence>
<evidence type="ECO:0000256" key="12">
    <source>
        <dbReference type="ARBA" id="ARBA00032687"/>
    </source>
</evidence>
<protein>
    <recommendedName>
        <fullName evidence="5">Mitochondria-eating protein</fullName>
    </recommendedName>
    <alternativeName>
        <fullName evidence="12">Spermatogenesis-associated protein 18</fullName>
    </alternativeName>
</protein>
<keyword evidence="17" id="KW-1185">Reference proteome</keyword>
<comment type="subcellular location">
    <subcellularLocation>
        <location evidence="3">Cytoplasm</location>
    </subcellularLocation>
    <subcellularLocation>
        <location evidence="2">Mitochondrion matrix</location>
    </subcellularLocation>
    <subcellularLocation>
        <location evidence="1">Mitochondrion outer membrane</location>
    </subcellularLocation>
</comment>
<evidence type="ECO:0000256" key="11">
    <source>
        <dbReference type="ARBA" id="ARBA00023136"/>
    </source>
</evidence>
<feature type="coiled-coil region" evidence="13">
    <location>
        <begin position="116"/>
        <end position="202"/>
    </location>
</feature>
<keyword evidence="9" id="KW-0446">Lipid-binding</keyword>
<feature type="region of interest" description="Disordered" evidence="14">
    <location>
        <begin position="468"/>
        <end position="494"/>
    </location>
</feature>
<sequence length="494" mass="56286">MESLENLSQSAVFTQLQERLDGAIKESGEEEVSKEQIEKVIEVLELTAKVQHELFSAVSTLSQASDSDVFQTRVLPWISNGFLDGRLGEPVYSRKADKLRTPKGQVSNDTSLVLLKEKVEKQKELEEAMRNSAQIQKQLELQINTLKAQLAEEQEKVSQLTSELEAHKLESAGTLKASEEEILELRKKNADAKLELSATNSRLDLVGDYESQVARLRSDIRLLSFEKRELLTRISDLEYPYPLTRSYLRSTSPVRHIVTYRSPSPTRAALTNDIRANRLISRYSSLFSSSRLNALDVLRRFVDEEEMCRRIVYIATVEAFHSAKIAYRSFKDRASKTLAPLHTGPELLSEAVEDYVVRNMDLFDIESCVRDVVRQMDNNAVISHPAECDFMLINNYIREACQIAFEMQAVNPRIDIAHASEGELYDEKKYRRTYDSEYTAPLVAFYTWPALMDGKDCVAKGEAHTKRGALLHTTRRSTSPSPTRRGRSPTRRIR</sequence>
<keyword evidence="10" id="KW-0496">Mitochondrion</keyword>
<dbReference type="InterPro" id="IPR026169">
    <property type="entry name" value="MIEAP"/>
</dbReference>
<evidence type="ECO:0000256" key="10">
    <source>
        <dbReference type="ARBA" id="ARBA00023128"/>
    </source>
</evidence>
<evidence type="ECO:0000256" key="6">
    <source>
        <dbReference type="ARBA" id="ARBA00022490"/>
    </source>
</evidence>
<dbReference type="PANTHER" id="PTHR21771">
    <property type="entry name" value="MITOCHONDRIA-EATING PROTEIN-RELATED"/>
    <property type="match status" value="1"/>
</dbReference>
<proteinExistence type="inferred from homology"/>
<evidence type="ECO:0000256" key="8">
    <source>
        <dbReference type="ARBA" id="ARBA00023054"/>
    </source>
</evidence>
<comment type="similarity">
    <text evidence="4">Belongs to the MIEAP family.</text>
</comment>
<evidence type="ECO:0000259" key="15">
    <source>
        <dbReference type="Pfam" id="PF16026"/>
    </source>
</evidence>
<evidence type="ECO:0000256" key="9">
    <source>
        <dbReference type="ARBA" id="ARBA00023121"/>
    </source>
</evidence>
<evidence type="ECO:0000313" key="16">
    <source>
        <dbReference type="EMBL" id="CAG5103546.1"/>
    </source>
</evidence>
<keyword evidence="8 13" id="KW-0175">Coiled coil</keyword>
<dbReference type="Proteomes" id="UP001158576">
    <property type="component" value="Chromosome 1"/>
</dbReference>
<evidence type="ECO:0000313" key="17">
    <source>
        <dbReference type="Proteomes" id="UP001158576"/>
    </source>
</evidence>
<dbReference type="EMBL" id="OU015566">
    <property type="protein sequence ID" value="CAG5103546.1"/>
    <property type="molecule type" value="Genomic_DNA"/>
</dbReference>
<keyword evidence="6" id="KW-0963">Cytoplasm</keyword>
<evidence type="ECO:0000256" key="3">
    <source>
        <dbReference type="ARBA" id="ARBA00004496"/>
    </source>
</evidence>
<name>A0ABN7SVA4_OIKDI</name>
<feature type="domain" description="Mitochondria-eating protein C-terminal" evidence="15">
    <location>
        <begin position="275"/>
        <end position="465"/>
    </location>
</feature>
<keyword evidence="11" id="KW-0472">Membrane</keyword>
<feature type="compositionally biased region" description="Basic residues" evidence="14">
    <location>
        <begin position="484"/>
        <end position="494"/>
    </location>
</feature>
<gene>
    <name evidence="16" type="ORF">OKIOD_LOCUS9584</name>
</gene>
<organism evidence="16 17">
    <name type="scientific">Oikopleura dioica</name>
    <name type="common">Tunicate</name>
    <dbReference type="NCBI Taxonomy" id="34765"/>
    <lineage>
        <taxon>Eukaryota</taxon>
        <taxon>Metazoa</taxon>
        <taxon>Chordata</taxon>
        <taxon>Tunicata</taxon>
        <taxon>Appendicularia</taxon>
        <taxon>Copelata</taxon>
        <taxon>Oikopleuridae</taxon>
        <taxon>Oikopleura</taxon>
    </lineage>
</organism>
<dbReference type="InterPro" id="IPR031981">
    <property type="entry name" value="MIEAP_C"/>
</dbReference>
<evidence type="ECO:0000256" key="2">
    <source>
        <dbReference type="ARBA" id="ARBA00004305"/>
    </source>
</evidence>
<evidence type="ECO:0000256" key="4">
    <source>
        <dbReference type="ARBA" id="ARBA00008233"/>
    </source>
</evidence>
<reference evidence="16 17" key="1">
    <citation type="submission" date="2021-04" db="EMBL/GenBank/DDBJ databases">
        <authorList>
            <person name="Bliznina A."/>
        </authorList>
    </citation>
    <scope>NUCLEOTIDE SEQUENCE [LARGE SCALE GENOMIC DNA]</scope>
</reference>
<dbReference type="PANTHER" id="PTHR21771:SF0">
    <property type="entry name" value="MITOCHONDRIA-EATING PROTEIN"/>
    <property type="match status" value="1"/>
</dbReference>
<evidence type="ECO:0000256" key="1">
    <source>
        <dbReference type="ARBA" id="ARBA00004294"/>
    </source>
</evidence>
<dbReference type="Pfam" id="PF16026">
    <property type="entry name" value="MIEAP"/>
    <property type="match status" value="1"/>
</dbReference>
<accession>A0ABN7SVA4</accession>
<keyword evidence="7" id="KW-1000">Mitochondrion outer membrane</keyword>